<dbReference type="OrthoDB" id="570739at2"/>
<dbReference type="RefSeq" id="WP_052375408.1">
    <property type="nucleotide sequence ID" value="NZ_ASRX01000023.1"/>
</dbReference>
<evidence type="ECO:0000313" key="2">
    <source>
        <dbReference type="EMBL" id="EYF05498.1"/>
    </source>
</evidence>
<protein>
    <recommendedName>
        <fullName evidence="1">DUF559 domain-containing protein</fullName>
    </recommendedName>
</protein>
<proteinExistence type="predicted"/>
<dbReference type="SUPFAM" id="SSF52980">
    <property type="entry name" value="Restriction endonuclease-like"/>
    <property type="match status" value="1"/>
</dbReference>
<dbReference type="STRING" id="1192034.CAP_3226"/>
<dbReference type="eggNOG" id="COG2852">
    <property type="taxonomic scope" value="Bacteria"/>
</dbReference>
<dbReference type="EMBL" id="ASRX01000023">
    <property type="protein sequence ID" value="EYF05498.1"/>
    <property type="molecule type" value="Genomic_DNA"/>
</dbReference>
<dbReference type="Pfam" id="PF04480">
    <property type="entry name" value="DUF559"/>
    <property type="match status" value="1"/>
</dbReference>
<keyword evidence="3" id="KW-1185">Reference proteome</keyword>
<feature type="domain" description="DUF559" evidence="1">
    <location>
        <begin position="313"/>
        <end position="377"/>
    </location>
</feature>
<dbReference type="Gene3D" id="3.40.960.10">
    <property type="entry name" value="VSR Endonuclease"/>
    <property type="match status" value="1"/>
</dbReference>
<name>A0A017T8B6_9BACT</name>
<organism evidence="2 3">
    <name type="scientific">Chondromyces apiculatus DSM 436</name>
    <dbReference type="NCBI Taxonomy" id="1192034"/>
    <lineage>
        <taxon>Bacteria</taxon>
        <taxon>Pseudomonadati</taxon>
        <taxon>Myxococcota</taxon>
        <taxon>Polyangia</taxon>
        <taxon>Polyangiales</taxon>
        <taxon>Polyangiaceae</taxon>
        <taxon>Chondromyces</taxon>
    </lineage>
</organism>
<sequence>MHTPDAAEVVHAWTQAAARRQDLRALAAAVVGEALGTPGEALRRQLDRATTFERGRLLRRGTERLEPEVSTVCLALLHEPDTLGLQGATAVGAAGAQATHDAGEAEGPEAWLGAVLSRLREGGTAPAGRAGWGTLGALARLMLPGSTPALLFVARGASSPGWLGDVARVAMTLLEAQPQLSVAVASEKPVSALPPSRARALLQEGEIAVRGLGAVEIGAALAAAGVPAGDAPAAVIARLVQDGADPPLVTLYARVAAEVAGVARSTGPDAGSKARSAAEQFLYERLASLPATAGLFALNAPAGFRFGGREAEVDLLARGPKIAVEIDGYFHFQSPEAYRRDRRKDVVLQRNGYVVLRFLAEDVVARLEEILDTITAVVGERVAWGP</sequence>
<reference evidence="2 3" key="1">
    <citation type="submission" date="2013-05" db="EMBL/GenBank/DDBJ databases">
        <title>Genome assembly of Chondromyces apiculatus DSM 436.</title>
        <authorList>
            <person name="Sharma G."/>
            <person name="Khatri I."/>
            <person name="Kaur C."/>
            <person name="Mayilraj S."/>
            <person name="Subramanian S."/>
        </authorList>
    </citation>
    <scope>NUCLEOTIDE SEQUENCE [LARGE SCALE GENOMIC DNA]</scope>
    <source>
        <strain evidence="2 3">DSM 436</strain>
    </source>
</reference>
<accession>A0A017T8B6</accession>
<evidence type="ECO:0000313" key="3">
    <source>
        <dbReference type="Proteomes" id="UP000019678"/>
    </source>
</evidence>
<dbReference type="Proteomes" id="UP000019678">
    <property type="component" value="Unassembled WGS sequence"/>
</dbReference>
<gene>
    <name evidence="2" type="ORF">CAP_3226</name>
</gene>
<dbReference type="AlphaFoldDB" id="A0A017T8B6"/>
<dbReference type="InterPro" id="IPR007569">
    <property type="entry name" value="DUF559"/>
</dbReference>
<dbReference type="InterPro" id="IPR011335">
    <property type="entry name" value="Restrct_endonuc-II-like"/>
</dbReference>
<comment type="caution">
    <text evidence="2">The sequence shown here is derived from an EMBL/GenBank/DDBJ whole genome shotgun (WGS) entry which is preliminary data.</text>
</comment>
<evidence type="ECO:0000259" key="1">
    <source>
        <dbReference type="Pfam" id="PF04480"/>
    </source>
</evidence>